<dbReference type="PANTHER" id="PTHR32089:SF112">
    <property type="entry name" value="LYSOZYME-LIKE PROTEIN-RELATED"/>
    <property type="match status" value="1"/>
</dbReference>
<dbReference type="PANTHER" id="PTHR32089">
    <property type="entry name" value="METHYL-ACCEPTING CHEMOTAXIS PROTEIN MCPB"/>
    <property type="match status" value="1"/>
</dbReference>
<organism evidence="9 10">
    <name type="scientific">Geomesophilobacter sediminis</name>
    <dbReference type="NCBI Taxonomy" id="2798584"/>
    <lineage>
        <taxon>Bacteria</taxon>
        <taxon>Pseudomonadati</taxon>
        <taxon>Thermodesulfobacteriota</taxon>
        <taxon>Desulfuromonadia</taxon>
        <taxon>Geobacterales</taxon>
        <taxon>Geobacteraceae</taxon>
        <taxon>Geomesophilobacter</taxon>
    </lineage>
</organism>
<comment type="similarity">
    <text evidence="3">Belongs to the methyl-accepting chemotaxis (MCP) protein family.</text>
</comment>
<keyword evidence="10" id="KW-1185">Reference proteome</keyword>
<dbReference type="Proteomes" id="UP000636888">
    <property type="component" value="Unassembled WGS sequence"/>
</dbReference>
<proteinExistence type="inferred from homology"/>
<reference evidence="9" key="1">
    <citation type="submission" date="2020-12" db="EMBL/GenBank/DDBJ databases">
        <title>Geomonas sp. Red875, isolated from river sediment.</title>
        <authorList>
            <person name="Xu Z."/>
            <person name="Zhang Z."/>
            <person name="Masuda Y."/>
            <person name="Itoh H."/>
            <person name="Senoo K."/>
        </authorList>
    </citation>
    <scope>NUCLEOTIDE SEQUENCE</scope>
    <source>
        <strain evidence="9">Red875</strain>
    </source>
</reference>
<dbReference type="EMBL" id="JAEMHM010000010">
    <property type="protein sequence ID" value="MBJ6725801.1"/>
    <property type="molecule type" value="Genomic_DNA"/>
</dbReference>
<evidence type="ECO:0000256" key="2">
    <source>
        <dbReference type="ARBA" id="ARBA00023224"/>
    </source>
</evidence>
<dbReference type="PRINTS" id="PR00260">
    <property type="entry name" value="CHEMTRNSDUCR"/>
</dbReference>
<dbReference type="AlphaFoldDB" id="A0A8J7J8A8"/>
<comment type="caution">
    <text evidence="9">The sequence shown here is derived from an EMBL/GenBank/DDBJ whole genome shotgun (WGS) entry which is preliminary data.</text>
</comment>
<comment type="subcellular location">
    <subcellularLocation>
        <location evidence="1">Membrane</location>
    </subcellularLocation>
</comment>
<evidence type="ECO:0000256" key="1">
    <source>
        <dbReference type="ARBA" id="ARBA00004370"/>
    </source>
</evidence>
<feature type="coiled-coil region" evidence="5">
    <location>
        <begin position="87"/>
        <end position="114"/>
    </location>
</feature>
<feature type="transmembrane region" description="Helical" evidence="6">
    <location>
        <begin position="194"/>
        <end position="216"/>
    </location>
</feature>
<evidence type="ECO:0000259" key="8">
    <source>
        <dbReference type="PROSITE" id="PS50885"/>
    </source>
</evidence>
<feature type="domain" description="HAMP" evidence="8">
    <location>
        <begin position="216"/>
        <end position="268"/>
    </location>
</feature>
<dbReference type="FunFam" id="1.10.287.950:FF:000001">
    <property type="entry name" value="Methyl-accepting chemotaxis sensory transducer"/>
    <property type="match status" value="1"/>
</dbReference>
<dbReference type="Pfam" id="PF00015">
    <property type="entry name" value="MCPsignal"/>
    <property type="match status" value="1"/>
</dbReference>
<dbReference type="InterPro" id="IPR004089">
    <property type="entry name" value="MCPsignal_dom"/>
</dbReference>
<evidence type="ECO:0000313" key="10">
    <source>
        <dbReference type="Proteomes" id="UP000636888"/>
    </source>
</evidence>
<evidence type="ECO:0000256" key="3">
    <source>
        <dbReference type="ARBA" id="ARBA00029447"/>
    </source>
</evidence>
<dbReference type="CDD" id="cd06225">
    <property type="entry name" value="HAMP"/>
    <property type="match status" value="1"/>
</dbReference>
<keyword evidence="2 4" id="KW-0807">Transducer</keyword>
<dbReference type="InterPro" id="IPR004090">
    <property type="entry name" value="Chemotax_Me-accpt_rcpt"/>
</dbReference>
<dbReference type="Pfam" id="PF12729">
    <property type="entry name" value="4HB_MCP_1"/>
    <property type="match status" value="1"/>
</dbReference>
<dbReference type="CDD" id="cd11386">
    <property type="entry name" value="MCP_signal"/>
    <property type="match status" value="1"/>
</dbReference>
<evidence type="ECO:0000259" key="7">
    <source>
        <dbReference type="PROSITE" id="PS50111"/>
    </source>
</evidence>
<dbReference type="Pfam" id="PF00672">
    <property type="entry name" value="HAMP"/>
    <property type="match status" value="1"/>
</dbReference>
<feature type="domain" description="Methyl-accepting transducer" evidence="7">
    <location>
        <begin position="273"/>
        <end position="509"/>
    </location>
</feature>
<keyword evidence="5" id="KW-0175">Coiled coil</keyword>
<evidence type="ECO:0000256" key="6">
    <source>
        <dbReference type="SAM" id="Phobius"/>
    </source>
</evidence>
<sequence length="550" mass="58452">MFGRNLTIGKRLSAVFALIILVMALVGIVGFQGVTSLAGRTEKALVQDARIADDLGDVRAVALDLRRYEKNIFIRIGSTDERAKKDYPRWQRCVERLQKRLAALEQAVTTEKDRQMLAQIRTGVASYVAGFQAVQARIGSGELTGAAEADAALGKARDAMNEVNKTTEEAVARWQKTMQEERGAVAAIAHRIQLLIVLFSIGAVLFSSLACALLSASLTRPIGTMQSVLEALAAGDLTRRVEVRGRDELSRMGESFNGIVDRLQEIIGKLARESYQLSTAANEFHMTSKSLATGTESVASQTHSVATASEEMAATSAEIAQSCSAVVDSAGVASSHAASGVAVVEETVQEMSRIAQRVNATAATVATLGESSDAIGDIIVTIEDIADQTNLLALNAAIEAARAGEQGRGFAVVADEVRALAERTTLATKQIGTMIKKIQQETRGAVTSMKQGVAEVEKGTAEAAKSGAALKEILAQIDQVTGQIRQISVAAEEQTATTSEISTNIQQITDVMGHTVRDVRESSSAAAQVAQMAEELREVVSFFRTGRDAG</sequence>
<evidence type="ECO:0000313" key="9">
    <source>
        <dbReference type="EMBL" id="MBJ6725801.1"/>
    </source>
</evidence>
<name>A0A8J7J8A8_9BACT</name>
<dbReference type="InterPro" id="IPR024478">
    <property type="entry name" value="HlyB_4HB_MCP"/>
</dbReference>
<dbReference type="RefSeq" id="WP_199384689.1">
    <property type="nucleotide sequence ID" value="NZ_JAEMHM010000010.1"/>
</dbReference>
<dbReference type="InterPro" id="IPR003660">
    <property type="entry name" value="HAMP_dom"/>
</dbReference>
<evidence type="ECO:0000256" key="4">
    <source>
        <dbReference type="PROSITE-ProRule" id="PRU00284"/>
    </source>
</evidence>
<accession>A0A8J7J8A8</accession>
<dbReference type="SMART" id="SM00283">
    <property type="entry name" value="MA"/>
    <property type="match status" value="1"/>
</dbReference>
<dbReference type="PROSITE" id="PS50885">
    <property type="entry name" value="HAMP"/>
    <property type="match status" value="1"/>
</dbReference>
<gene>
    <name evidence="9" type="ORF">JFN93_13860</name>
</gene>
<feature type="transmembrane region" description="Helical" evidence="6">
    <location>
        <begin position="12"/>
        <end position="31"/>
    </location>
</feature>
<keyword evidence="6" id="KW-0812">Transmembrane</keyword>
<keyword evidence="6" id="KW-1133">Transmembrane helix</keyword>
<protein>
    <submittedName>
        <fullName evidence="9">Methyl-accepting chemotaxis protein</fullName>
    </submittedName>
</protein>
<dbReference type="GO" id="GO:0004888">
    <property type="term" value="F:transmembrane signaling receptor activity"/>
    <property type="evidence" value="ECO:0007669"/>
    <property type="project" value="InterPro"/>
</dbReference>
<dbReference type="GO" id="GO:0016020">
    <property type="term" value="C:membrane"/>
    <property type="evidence" value="ECO:0007669"/>
    <property type="project" value="UniProtKB-SubCell"/>
</dbReference>
<dbReference type="SUPFAM" id="SSF58104">
    <property type="entry name" value="Methyl-accepting chemotaxis protein (MCP) signaling domain"/>
    <property type="match status" value="1"/>
</dbReference>
<dbReference type="GO" id="GO:0007165">
    <property type="term" value="P:signal transduction"/>
    <property type="evidence" value="ECO:0007669"/>
    <property type="project" value="UniProtKB-KW"/>
</dbReference>
<dbReference type="Gene3D" id="1.10.287.950">
    <property type="entry name" value="Methyl-accepting chemotaxis protein"/>
    <property type="match status" value="1"/>
</dbReference>
<keyword evidence="6" id="KW-0472">Membrane</keyword>
<dbReference type="SMART" id="SM00304">
    <property type="entry name" value="HAMP"/>
    <property type="match status" value="2"/>
</dbReference>
<dbReference type="PROSITE" id="PS50111">
    <property type="entry name" value="CHEMOTAXIS_TRANSDUC_2"/>
    <property type="match status" value="1"/>
</dbReference>
<dbReference type="GO" id="GO:0006935">
    <property type="term" value="P:chemotaxis"/>
    <property type="evidence" value="ECO:0007669"/>
    <property type="project" value="InterPro"/>
</dbReference>
<evidence type="ECO:0000256" key="5">
    <source>
        <dbReference type="SAM" id="Coils"/>
    </source>
</evidence>